<reference evidence="8" key="1">
    <citation type="submission" date="2023-07" db="EMBL/GenBank/DDBJ databases">
        <title>Genome content predicts the carbon catabolic preferences of heterotrophic bacteria.</title>
        <authorList>
            <person name="Gralka M."/>
        </authorList>
    </citation>
    <scope>NUCLEOTIDE SEQUENCE</scope>
    <source>
        <strain evidence="9">5G01</strain>
        <strain evidence="8">I2M16</strain>
    </source>
</reference>
<feature type="transmembrane region" description="Helical" evidence="6">
    <location>
        <begin position="152"/>
        <end position="173"/>
    </location>
</feature>
<dbReference type="EMBL" id="JAUYVO010000018">
    <property type="protein sequence ID" value="MDP2524322.1"/>
    <property type="molecule type" value="Genomic_DNA"/>
</dbReference>
<dbReference type="InterPro" id="IPR000620">
    <property type="entry name" value="EamA_dom"/>
</dbReference>
<dbReference type="AlphaFoldDB" id="A0AAW7XRJ4"/>
<feature type="domain" description="EamA" evidence="7">
    <location>
        <begin position="7"/>
        <end position="140"/>
    </location>
</feature>
<evidence type="ECO:0000256" key="5">
    <source>
        <dbReference type="ARBA" id="ARBA00023136"/>
    </source>
</evidence>
<keyword evidence="2" id="KW-1003">Cell membrane</keyword>
<feature type="transmembrane region" description="Helical" evidence="6">
    <location>
        <begin position="268"/>
        <end position="286"/>
    </location>
</feature>
<dbReference type="PANTHER" id="PTHR42920:SF5">
    <property type="entry name" value="EAMA DOMAIN-CONTAINING PROTEIN"/>
    <property type="match status" value="1"/>
</dbReference>
<accession>A0AAW7XRJ4</accession>
<dbReference type="EMBL" id="JAUOPG010000017">
    <property type="protein sequence ID" value="MDO6455385.1"/>
    <property type="molecule type" value="Genomic_DNA"/>
</dbReference>
<comment type="subcellular location">
    <subcellularLocation>
        <location evidence="1">Cell membrane</location>
        <topology evidence="1">Multi-pass membrane protein</topology>
    </subcellularLocation>
</comment>
<dbReference type="Gene3D" id="1.10.3730.20">
    <property type="match status" value="1"/>
</dbReference>
<gene>
    <name evidence="8" type="ORF">Q4490_17625</name>
    <name evidence="9" type="ORF">Q8W30_17290</name>
</gene>
<evidence type="ECO:0000313" key="9">
    <source>
        <dbReference type="EMBL" id="MDP2524322.1"/>
    </source>
</evidence>
<sequence length="302" mass="32266">MNTRNTKADLILLLVAAIWGFAFVAQRVGMDYLGPFGFNAARFLLGALSLAPLLWLIKNSNASANTGFLLKAGVVTGLLLFSGASLQQVGLIHTTAGNAGFITGLYIIFVPIIGLFFMQKNGANTWLGAVLAVIGLYFLSVNEGFSINQGDIYELVGAVFWALHVIAIGYVAPKVDNLRLAIIQFVICGLLCLLVAISIERASLTLDNLTLSWLPIAYAGVMSVGVAYTLQIVAQKNASPSHAAIIMSLEALFAAIGGWLLLDEQLDSRATLGCSLMLAGMIIAQVRFKRRAKTQTGCPTQR</sequence>
<keyword evidence="5 6" id="KW-0472">Membrane</keyword>
<dbReference type="Proteomes" id="UP001169862">
    <property type="component" value="Unassembled WGS sequence"/>
</dbReference>
<comment type="caution">
    <text evidence="8">The sequence shown here is derived from an EMBL/GenBank/DDBJ whole genome shotgun (WGS) entry which is preliminary data.</text>
</comment>
<evidence type="ECO:0000259" key="7">
    <source>
        <dbReference type="Pfam" id="PF00892"/>
    </source>
</evidence>
<feature type="transmembrane region" description="Helical" evidence="6">
    <location>
        <begin position="124"/>
        <end position="140"/>
    </location>
</feature>
<keyword evidence="11" id="KW-1185">Reference proteome</keyword>
<evidence type="ECO:0000313" key="11">
    <source>
        <dbReference type="Proteomes" id="UP001177341"/>
    </source>
</evidence>
<dbReference type="GO" id="GO:0005886">
    <property type="term" value="C:plasma membrane"/>
    <property type="evidence" value="ECO:0007669"/>
    <property type="project" value="UniProtKB-SubCell"/>
</dbReference>
<feature type="domain" description="EamA" evidence="7">
    <location>
        <begin position="150"/>
        <end position="283"/>
    </location>
</feature>
<organism evidence="8 10">
    <name type="scientific">Neptunomonas phycophila</name>
    <dbReference type="NCBI Taxonomy" id="1572645"/>
    <lineage>
        <taxon>Bacteria</taxon>
        <taxon>Pseudomonadati</taxon>
        <taxon>Pseudomonadota</taxon>
        <taxon>Gammaproteobacteria</taxon>
        <taxon>Oceanospirillales</taxon>
        <taxon>Oceanospirillaceae</taxon>
        <taxon>Neptunomonas</taxon>
    </lineage>
</organism>
<protein>
    <submittedName>
        <fullName evidence="8">DMT family transporter</fullName>
    </submittedName>
</protein>
<feature type="transmembrane region" description="Helical" evidence="6">
    <location>
        <begin position="35"/>
        <end position="56"/>
    </location>
</feature>
<evidence type="ECO:0000256" key="3">
    <source>
        <dbReference type="ARBA" id="ARBA00022692"/>
    </source>
</evidence>
<keyword evidence="4 6" id="KW-1133">Transmembrane helix</keyword>
<name>A0AAW7XRJ4_9GAMM</name>
<feature type="transmembrane region" description="Helical" evidence="6">
    <location>
        <begin position="242"/>
        <end position="262"/>
    </location>
</feature>
<dbReference type="RefSeq" id="WP_075180040.1">
    <property type="nucleotide sequence ID" value="NZ_CAXHZV010000037.1"/>
</dbReference>
<dbReference type="PANTHER" id="PTHR42920">
    <property type="entry name" value="OS03G0707200 PROTEIN-RELATED"/>
    <property type="match status" value="1"/>
</dbReference>
<evidence type="ECO:0000256" key="4">
    <source>
        <dbReference type="ARBA" id="ARBA00022989"/>
    </source>
</evidence>
<evidence type="ECO:0000256" key="1">
    <source>
        <dbReference type="ARBA" id="ARBA00004651"/>
    </source>
</evidence>
<dbReference type="InterPro" id="IPR051258">
    <property type="entry name" value="Diverse_Substrate_Transporter"/>
</dbReference>
<dbReference type="SUPFAM" id="SSF103481">
    <property type="entry name" value="Multidrug resistance efflux transporter EmrE"/>
    <property type="match status" value="2"/>
</dbReference>
<proteinExistence type="predicted"/>
<dbReference type="Proteomes" id="UP001177341">
    <property type="component" value="Unassembled WGS sequence"/>
</dbReference>
<feature type="transmembrane region" description="Helical" evidence="6">
    <location>
        <begin position="68"/>
        <end position="87"/>
    </location>
</feature>
<feature type="transmembrane region" description="Helical" evidence="6">
    <location>
        <begin position="99"/>
        <end position="117"/>
    </location>
</feature>
<evidence type="ECO:0000313" key="8">
    <source>
        <dbReference type="EMBL" id="MDO6455385.1"/>
    </source>
</evidence>
<dbReference type="InterPro" id="IPR037185">
    <property type="entry name" value="EmrE-like"/>
</dbReference>
<evidence type="ECO:0000256" key="6">
    <source>
        <dbReference type="SAM" id="Phobius"/>
    </source>
</evidence>
<evidence type="ECO:0000256" key="2">
    <source>
        <dbReference type="ARBA" id="ARBA00022475"/>
    </source>
</evidence>
<feature type="transmembrane region" description="Helical" evidence="6">
    <location>
        <begin position="180"/>
        <end position="199"/>
    </location>
</feature>
<dbReference type="GeneID" id="89455919"/>
<evidence type="ECO:0000313" key="10">
    <source>
        <dbReference type="Proteomes" id="UP001169862"/>
    </source>
</evidence>
<dbReference type="Pfam" id="PF00892">
    <property type="entry name" value="EamA"/>
    <property type="match status" value="2"/>
</dbReference>
<feature type="transmembrane region" description="Helical" evidence="6">
    <location>
        <begin position="211"/>
        <end position="230"/>
    </location>
</feature>
<keyword evidence="3 6" id="KW-0812">Transmembrane</keyword>